<dbReference type="Pfam" id="PF04375">
    <property type="entry name" value="HemX"/>
    <property type="match status" value="1"/>
</dbReference>
<keyword evidence="4" id="KW-1185">Reference proteome</keyword>
<feature type="compositionally biased region" description="Polar residues" evidence="1">
    <location>
        <begin position="414"/>
        <end position="429"/>
    </location>
</feature>
<accession>A0A1G9D1N1</accession>
<evidence type="ECO:0000256" key="2">
    <source>
        <dbReference type="SAM" id="Phobius"/>
    </source>
</evidence>
<sequence>MVTEKAESKSNFAKAAAEKSGKGGKATSGKARSGRSHAWVWILLFAAVLGGVGAWAWYNWPQFKVAVEDTVALLKGGEERGEPATVTARQERDTPPSREAVPEQPRQAPDQPTAPDAGEPGSGSATPPETADTGRNQQAQAVQALQGQLSQQRSELAQLRQQMAQLQRNLASQASRLGELGNVSRTDWQLAEADYLLRLANQRLLLERDSRAALGLLEQVDEILRRVDRPDLYGVRQQLARDITALKMADDIDEQGLYLQLGALQEQMVQASIQPEFDLARQAPDEPGQAGQEEARPAWERSWQNFTGFLKDSVRIRDGSIDPVLLSPQSEARFRQSLRLNMEQAQLAVLRGETQVYRDALKSARQLLVDYGIANQRRDALVRELDELAKQPIKADLPNLNASQRALQDYIEQLHNTSPQPSAEGGKTQ</sequence>
<dbReference type="InterPro" id="IPR007470">
    <property type="entry name" value="HemX"/>
</dbReference>
<organism evidence="3 4">
    <name type="scientific">Microbulbifer yueqingensis</name>
    <dbReference type="NCBI Taxonomy" id="658219"/>
    <lineage>
        <taxon>Bacteria</taxon>
        <taxon>Pseudomonadati</taxon>
        <taxon>Pseudomonadota</taxon>
        <taxon>Gammaproteobacteria</taxon>
        <taxon>Cellvibrionales</taxon>
        <taxon>Microbulbiferaceae</taxon>
        <taxon>Microbulbifer</taxon>
    </lineage>
</organism>
<gene>
    <name evidence="3" type="ORF">SAMN05216212_2710</name>
</gene>
<dbReference type="AlphaFoldDB" id="A0A1G9D1N1"/>
<feature type="region of interest" description="Disordered" evidence="1">
    <location>
        <begin position="1"/>
        <end position="32"/>
    </location>
</feature>
<reference evidence="4" key="1">
    <citation type="submission" date="2016-10" db="EMBL/GenBank/DDBJ databases">
        <authorList>
            <person name="Varghese N."/>
            <person name="Submissions S."/>
        </authorList>
    </citation>
    <scope>NUCLEOTIDE SEQUENCE [LARGE SCALE GENOMIC DNA]</scope>
    <source>
        <strain evidence="4">CGMCC 1.10658</strain>
    </source>
</reference>
<dbReference type="STRING" id="658219.SAMN05216212_2710"/>
<dbReference type="PANTHER" id="PTHR38043:SF1">
    <property type="entry name" value="PROTEIN HEMX"/>
    <property type="match status" value="1"/>
</dbReference>
<dbReference type="Proteomes" id="UP000199305">
    <property type="component" value="Unassembled WGS sequence"/>
</dbReference>
<proteinExistence type="predicted"/>
<keyword evidence="2" id="KW-1133">Transmembrane helix</keyword>
<dbReference type="PANTHER" id="PTHR38043">
    <property type="entry name" value="PROTEIN HEMX"/>
    <property type="match status" value="1"/>
</dbReference>
<feature type="region of interest" description="Disordered" evidence="1">
    <location>
        <begin position="78"/>
        <end position="147"/>
    </location>
</feature>
<dbReference type="EMBL" id="FNFH01000005">
    <property type="protein sequence ID" value="SDK57858.1"/>
    <property type="molecule type" value="Genomic_DNA"/>
</dbReference>
<evidence type="ECO:0000256" key="1">
    <source>
        <dbReference type="SAM" id="MobiDB-lite"/>
    </source>
</evidence>
<feature type="compositionally biased region" description="Low complexity" evidence="1">
    <location>
        <begin position="137"/>
        <end position="147"/>
    </location>
</feature>
<evidence type="ECO:0000313" key="4">
    <source>
        <dbReference type="Proteomes" id="UP000199305"/>
    </source>
</evidence>
<dbReference type="RefSeq" id="WP_175453115.1">
    <property type="nucleotide sequence ID" value="NZ_FNFH01000005.1"/>
</dbReference>
<keyword evidence="2" id="KW-0472">Membrane</keyword>
<keyword evidence="2" id="KW-0812">Transmembrane</keyword>
<feature type="region of interest" description="Disordered" evidence="1">
    <location>
        <begin position="408"/>
        <end position="429"/>
    </location>
</feature>
<evidence type="ECO:0000313" key="3">
    <source>
        <dbReference type="EMBL" id="SDK57858.1"/>
    </source>
</evidence>
<protein>
    <submittedName>
        <fullName evidence="3">Conserved protein HemX</fullName>
    </submittedName>
</protein>
<name>A0A1G9D1N1_9GAMM</name>
<feature type="transmembrane region" description="Helical" evidence="2">
    <location>
        <begin position="38"/>
        <end position="58"/>
    </location>
</feature>